<dbReference type="GO" id="GO:0016747">
    <property type="term" value="F:acyltransferase activity, transferring groups other than amino-acyl groups"/>
    <property type="evidence" value="ECO:0007669"/>
    <property type="project" value="InterPro"/>
</dbReference>
<dbReference type="SUPFAM" id="SSF55729">
    <property type="entry name" value="Acyl-CoA N-acyltransferases (Nat)"/>
    <property type="match status" value="1"/>
</dbReference>
<dbReference type="Gene3D" id="3.40.630.30">
    <property type="match status" value="1"/>
</dbReference>
<keyword evidence="3" id="KW-1185">Reference proteome</keyword>
<dbReference type="AlphaFoldDB" id="A0A021VML7"/>
<accession>A0A021VML7</accession>
<dbReference type="RefSeq" id="WP_081802715.1">
    <property type="nucleotide sequence ID" value="NZ_AXCW01000251.1"/>
</dbReference>
<dbReference type="InterPro" id="IPR000182">
    <property type="entry name" value="GNAT_dom"/>
</dbReference>
<reference evidence="2 3" key="1">
    <citation type="submission" date="2014-01" db="EMBL/GenBank/DDBJ databases">
        <title>Actinotalea ferrariae CF5-4.</title>
        <authorList>
            <person name="Chen F."/>
            <person name="Li Y."/>
            <person name="Wang G."/>
        </authorList>
    </citation>
    <scope>NUCLEOTIDE SEQUENCE [LARGE SCALE GENOMIC DNA]</scope>
    <source>
        <strain evidence="2 3">CF5-4</strain>
    </source>
</reference>
<dbReference type="CDD" id="cd04301">
    <property type="entry name" value="NAT_SF"/>
    <property type="match status" value="1"/>
</dbReference>
<sequence length="213" mass="23164">MRVRPAEARDTDRLYEICLRTGAAGEDASTLHADARLLGDVYVGPYLAFSPDLAFVLADDDDLPAGYVLGVADTLAFEARCEREWWPRLREDAARWAGVVPGSPDAALLRLVEHPERTPPTLTATWPAHLHIDVLPEAQGHGHGRRLVEHLLDALRAQGVPGVMLGVDPENHRARAFYRHLGFTPVPPVPAGSPEAHDDPDAAAGHLLGLRLT</sequence>
<dbReference type="PANTHER" id="PTHR13170">
    <property type="entry name" value="O-GLCNACASE"/>
    <property type="match status" value="1"/>
</dbReference>
<organism evidence="2 3">
    <name type="scientific">Actinotalea ferrariae CF5-4</name>
    <dbReference type="NCBI Taxonomy" id="948458"/>
    <lineage>
        <taxon>Bacteria</taxon>
        <taxon>Bacillati</taxon>
        <taxon>Actinomycetota</taxon>
        <taxon>Actinomycetes</taxon>
        <taxon>Micrococcales</taxon>
        <taxon>Cellulomonadaceae</taxon>
        <taxon>Actinotalea</taxon>
    </lineage>
</organism>
<feature type="domain" description="N-acetyltransferase" evidence="1">
    <location>
        <begin position="1"/>
        <end position="200"/>
    </location>
</feature>
<dbReference type="InterPro" id="IPR016181">
    <property type="entry name" value="Acyl_CoA_acyltransferase"/>
</dbReference>
<dbReference type="Pfam" id="PF00583">
    <property type="entry name" value="Acetyltransf_1"/>
    <property type="match status" value="1"/>
</dbReference>
<dbReference type="PROSITE" id="PS51186">
    <property type="entry name" value="GNAT"/>
    <property type="match status" value="1"/>
</dbReference>
<name>A0A021VML7_9CELL</name>
<evidence type="ECO:0000313" key="3">
    <source>
        <dbReference type="Proteomes" id="UP000019753"/>
    </source>
</evidence>
<keyword evidence="2" id="KW-0808">Transferase</keyword>
<proteinExistence type="predicted"/>
<evidence type="ECO:0000313" key="2">
    <source>
        <dbReference type="EMBL" id="EYR62386.1"/>
    </source>
</evidence>
<evidence type="ECO:0000259" key="1">
    <source>
        <dbReference type="PROSITE" id="PS51186"/>
    </source>
</evidence>
<comment type="caution">
    <text evidence="2">The sequence shown here is derived from an EMBL/GenBank/DDBJ whole genome shotgun (WGS) entry which is preliminary data.</text>
</comment>
<dbReference type="InterPro" id="IPR051822">
    <property type="entry name" value="Glycosyl_Hydrolase_84"/>
</dbReference>
<dbReference type="EMBL" id="AXCW01000251">
    <property type="protein sequence ID" value="EYR62386.1"/>
    <property type="molecule type" value="Genomic_DNA"/>
</dbReference>
<protein>
    <submittedName>
        <fullName evidence="2">Acetyltransferase</fullName>
    </submittedName>
</protein>
<gene>
    <name evidence="2" type="ORF">N866_08950</name>
</gene>
<dbReference type="OrthoDB" id="8593648at2"/>
<dbReference type="PANTHER" id="PTHR13170:SF16">
    <property type="entry name" value="PROTEIN O-GLCNACASE"/>
    <property type="match status" value="1"/>
</dbReference>
<dbReference type="Proteomes" id="UP000019753">
    <property type="component" value="Unassembled WGS sequence"/>
</dbReference>